<dbReference type="EMBL" id="MU853340">
    <property type="protein sequence ID" value="KAK4113304.1"/>
    <property type="molecule type" value="Genomic_DNA"/>
</dbReference>
<dbReference type="Proteomes" id="UP001302812">
    <property type="component" value="Unassembled WGS sequence"/>
</dbReference>
<dbReference type="InterPro" id="IPR050346">
    <property type="entry name" value="FMO-like"/>
</dbReference>
<evidence type="ECO:0000313" key="4">
    <source>
        <dbReference type="EMBL" id="KAK4113304.1"/>
    </source>
</evidence>
<keyword evidence="2" id="KW-0274">FAD</keyword>
<gene>
    <name evidence="4" type="ORF">N656DRAFT_797827</name>
</gene>
<dbReference type="RefSeq" id="XP_064670874.1">
    <property type="nucleotide sequence ID" value="XM_064817687.1"/>
</dbReference>
<dbReference type="PANTHER" id="PTHR23023">
    <property type="entry name" value="DIMETHYLANILINE MONOOXYGENASE"/>
    <property type="match status" value="1"/>
</dbReference>
<organism evidence="4 5">
    <name type="scientific">Canariomyces notabilis</name>
    <dbReference type="NCBI Taxonomy" id="2074819"/>
    <lineage>
        <taxon>Eukaryota</taxon>
        <taxon>Fungi</taxon>
        <taxon>Dikarya</taxon>
        <taxon>Ascomycota</taxon>
        <taxon>Pezizomycotina</taxon>
        <taxon>Sordariomycetes</taxon>
        <taxon>Sordariomycetidae</taxon>
        <taxon>Sordariales</taxon>
        <taxon>Chaetomiaceae</taxon>
        <taxon>Canariomyces</taxon>
    </lineage>
</organism>
<sequence length="556" mass="62378">MGDSSINATQHYDVIVVGAGWYGLVAARTFMELAPETELLVIDDSKTVGGVWSRERIYPGLHAQISQPLFEYSFFPMVDPVLSPDGFISGESIHGYLVSFAREYHLLPRVRLQTRALNVCRGSSGDGWLLTVKGPLPGHGEQHQYQLHCDKLIYATGANSSPVMPQWPCVGFEKPVLHSLGIKDHLKYINDHVERATVVGRAKSAYDAVYQLLSTGKQVDWVMRDGPSGPFSIYPPTFLRLWHNAEHISTRLTASFSPCIMNTSGLSYSFLQRSVVGRTLMWLYWRASSVICDHYAGYSRTPAAEKLRPRPHGDGVFWGSGGIGLATQHDFWDVFHSGNVKIHQTEIKSLSDENVVHLQNGSVLPTDVVICCTGFDKGFSAFSLELQEELGLSYDRTKLSRWTALEEDGERSVDKLLPYLSRSPRAPSDSKTPHACGGPNRHYRRLVVPELAARGDRSILFPGHVHSPFTPLVAELQALWGVSWMLGLRDLPQQGEMEMEVATFNAWTRKRYLDQGKNHAYLIYDYIPVRLPQVSLTAIERRAYKYHDEESSISTL</sequence>
<dbReference type="GO" id="GO:0016491">
    <property type="term" value="F:oxidoreductase activity"/>
    <property type="evidence" value="ECO:0007669"/>
    <property type="project" value="UniProtKB-KW"/>
</dbReference>
<dbReference type="Pfam" id="PF13738">
    <property type="entry name" value="Pyr_redox_3"/>
    <property type="match status" value="1"/>
</dbReference>
<keyword evidence="5" id="KW-1185">Reference proteome</keyword>
<proteinExistence type="predicted"/>
<dbReference type="AlphaFoldDB" id="A0AAN6YU92"/>
<reference evidence="4" key="2">
    <citation type="submission" date="2023-05" db="EMBL/GenBank/DDBJ databases">
        <authorList>
            <consortium name="Lawrence Berkeley National Laboratory"/>
            <person name="Steindorff A."/>
            <person name="Hensen N."/>
            <person name="Bonometti L."/>
            <person name="Westerberg I."/>
            <person name="Brannstrom I.O."/>
            <person name="Guillou S."/>
            <person name="Cros-Aarteil S."/>
            <person name="Calhoun S."/>
            <person name="Haridas S."/>
            <person name="Kuo A."/>
            <person name="Mondo S."/>
            <person name="Pangilinan J."/>
            <person name="Riley R."/>
            <person name="Labutti K."/>
            <person name="Andreopoulos B."/>
            <person name="Lipzen A."/>
            <person name="Chen C."/>
            <person name="Yanf M."/>
            <person name="Daum C."/>
            <person name="Ng V."/>
            <person name="Clum A."/>
            <person name="Ohm R."/>
            <person name="Martin F."/>
            <person name="Silar P."/>
            <person name="Natvig D."/>
            <person name="Lalanne C."/>
            <person name="Gautier V."/>
            <person name="Ament-Velasquez S.L."/>
            <person name="Kruys A."/>
            <person name="Hutchinson M.I."/>
            <person name="Powell A.J."/>
            <person name="Barry K."/>
            <person name="Miller A.N."/>
            <person name="Grigoriev I.V."/>
            <person name="Debuchy R."/>
            <person name="Gladieux P."/>
            <person name="Thoren M.H."/>
            <person name="Johannesson H."/>
        </authorList>
    </citation>
    <scope>NUCLEOTIDE SEQUENCE</scope>
    <source>
        <strain evidence="4">CBS 508.74</strain>
    </source>
</reference>
<evidence type="ECO:0000256" key="3">
    <source>
        <dbReference type="ARBA" id="ARBA00023002"/>
    </source>
</evidence>
<reference evidence="4" key="1">
    <citation type="journal article" date="2023" name="Mol. Phylogenet. Evol.">
        <title>Genome-scale phylogeny and comparative genomics of the fungal order Sordariales.</title>
        <authorList>
            <person name="Hensen N."/>
            <person name="Bonometti L."/>
            <person name="Westerberg I."/>
            <person name="Brannstrom I.O."/>
            <person name="Guillou S."/>
            <person name="Cros-Aarteil S."/>
            <person name="Calhoun S."/>
            <person name="Haridas S."/>
            <person name="Kuo A."/>
            <person name="Mondo S."/>
            <person name="Pangilinan J."/>
            <person name="Riley R."/>
            <person name="LaButti K."/>
            <person name="Andreopoulos B."/>
            <person name="Lipzen A."/>
            <person name="Chen C."/>
            <person name="Yan M."/>
            <person name="Daum C."/>
            <person name="Ng V."/>
            <person name="Clum A."/>
            <person name="Steindorff A."/>
            <person name="Ohm R.A."/>
            <person name="Martin F."/>
            <person name="Silar P."/>
            <person name="Natvig D.O."/>
            <person name="Lalanne C."/>
            <person name="Gautier V."/>
            <person name="Ament-Velasquez S.L."/>
            <person name="Kruys A."/>
            <person name="Hutchinson M.I."/>
            <person name="Powell A.J."/>
            <person name="Barry K."/>
            <person name="Miller A.N."/>
            <person name="Grigoriev I.V."/>
            <person name="Debuchy R."/>
            <person name="Gladieux P."/>
            <person name="Hiltunen Thoren M."/>
            <person name="Johannesson H."/>
        </authorList>
    </citation>
    <scope>NUCLEOTIDE SEQUENCE</scope>
    <source>
        <strain evidence="4">CBS 508.74</strain>
    </source>
</reference>
<comment type="caution">
    <text evidence="4">The sequence shown here is derived from an EMBL/GenBank/DDBJ whole genome shotgun (WGS) entry which is preliminary data.</text>
</comment>
<keyword evidence="1" id="KW-0285">Flavoprotein</keyword>
<dbReference type="GeneID" id="89941812"/>
<protein>
    <submittedName>
        <fullName evidence="4">Cofactor FMO1 enzyme is FAD</fullName>
    </submittedName>
</protein>
<dbReference type="SUPFAM" id="SSF51905">
    <property type="entry name" value="FAD/NAD(P)-binding domain"/>
    <property type="match status" value="2"/>
</dbReference>
<keyword evidence="3" id="KW-0560">Oxidoreductase</keyword>
<evidence type="ECO:0000256" key="2">
    <source>
        <dbReference type="ARBA" id="ARBA00022827"/>
    </source>
</evidence>
<accession>A0AAN6YU92</accession>
<name>A0AAN6YU92_9PEZI</name>
<dbReference type="Gene3D" id="3.50.50.60">
    <property type="entry name" value="FAD/NAD(P)-binding domain"/>
    <property type="match status" value="1"/>
</dbReference>
<evidence type="ECO:0000313" key="5">
    <source>
        <dbReference type="Proteomes" id="UP001302812"/>
    </source>
</evidence>
<evidence type="ECO:0000256" key="1">
    <source>
        <dbReference type="ARBA" id="ARBA00022630"/>
    </source>
</evidence>
<dbReference type="InterPro" id="IPR036188">
    <property type="entry name" value="FAD/NAD-bd_sf"/>
</dbReference>